<dbReference type="Pfam" id="PF07514">
    <property type="entry name" value="TraI_2"/>
    <property type="match status" value="1"/>
</dbReference>
<name>A0A9D1LFM9_9BURK</name>
<comment type="caution">
    <text evidence="2">The sequence shown here is derived from an EMBL/GenBank/DDBJ whole genome shotgun (WGS) entry which is preliminary data.</text>
</comment>
<sequence length="562" mass="63249">MIDLKFWSKKGKSKAKVAALQLADVFGKSECQLSTCANEKQTNVFNSRSFEFLLQQHRESIKRLCNALPLSESKLDELILPILEKLIRLVHLLPASASHHHSYPGGLIVHSLQCAEIAVEIGSYEIKFDAKTPEDKYLNRDKWILACCLVGLLHDSGKVFDLKVTDQQGQMWNPNTLTLLDWIEQNNVDNYLVHWLPERQHKAHQLRSIRVSLIHLLPTNVINYLSEDGDTQILTAIEDAIVLDAGPLAYVLKRADSGSIRQDMNAKVRGEVFLKPEIPPVGDFVINTIRHLIEKDVPPTSLRSSIVSITKEAIFLNLTDDVVKEIHYQSIIDGCGFIPTTASGLVKVLSEIGALKPSKMDDKTLTTESYFWKFDNLKEQKSKNKKTEAIICLIKSHPLISQISLNGLEKNDEAAISQLKTCSSETKLDVVNAFKVSKNKEVSSKVKPLTNQEITGVLSEPMPDDKLKEFLSRLIETLLVHSRNHGSLAPDIVVEKGKRIFSSIPLEQLLKNYRIQPNVVKIFLKLKRPGIRIELDVKGHQVLIEEIYEENKRNSGLLGSES</sequence>
<dbReference type="Proteomes" id="UP000824083">
    <property type="component" value="Unassembled WGS sequence"/>
</dbReference>
<dbReference type="AlphaFoldDB" id="A0A9D1LFM9"/>
<dbReference type="Gene3D" id="1.10.3210.40">
    <property type="match status" value="1"/>
</dbReference>
<feature type="domain" description="Uncharacterised" evidence="1">
    <location>
        <begin position="55"/>
        <end position="357"/>
    </location>
</feature>
<reference evidence="2" key="1">
    <citation type="submission" date="2020-10" db="EMBL/GenBank/DDBJ databases">
        <authorList>
            <person name="Gilroy R."/>
        </authorList>
    </citation>
    <scope>NUCLEOTIDE SEQUENCE</scope>
    <source>
        <strain evidence="2">7463</strain>
    </source>
</reference>
<reference evidence="2" key="2">
    <citation type="journal article" date="2021" name="PeerJ">
        <title>Extensive microbial diversity within the chicken gut microbiome revealed by metagenomics and culture.</title>
        <authorList>
            <person name="Gilroy R."/>
            <person name="Ravi A."/>
            <person name="Getino M."/>
            <person name="Pursley I."/>
            <person name="Horton D.L."/>
            <person name="Alikhan N.F."/>
            <person name="Baker D."/>
            <person name="Gharbi K."/>
            <person name="Hall N."/>
            <person name="Watson M."/>
            <person name="Adriaenssens E.M."/>
            <person name="Foster-Nyarko E."/>
            <person name="Jarju S."/>
            <person name="Secka A."/>
            <person name="Antonio M."/>
            <person name="Oren A."/>
            <person name="Chaudhuri R.R."/>
            <person name="La Ragione R."/>
            <person name="Hildebrand F."/>
            <person name="Pallen M.J."/>
        </authorList>
    </citation>
    <scope>NUCLEOTIDE SEQUENCE</scope>
    <source>
        <strain evidence="2">7463</strain>
    </source>
</reference>
<gene>
    <name evidence="2" type="ORF">IAC56_06870</name>
</gene>
<dbReference type="InterPro" id="IPR011119">
    <property type="entry name" value="Unchr_helicase_relaxase_TraI"/>
</dbReference>
<evidence type="ECO:0000259" key="1">
    <source>
        <dbReference type="Pfam" id="PF07514"/>
    </source>
</evidence>
<accession>A0A9D1LFM9</accession>
<protein>
    <submittedName>
        <fullName evidence="2">TraI domain-containing protein</fullName>
    </submittedName>
</protein>
<evidence type="ECO:0000313" key="3">
    <source>
        <dbReference type="Proteomes" id="UP000824083"/>
    </source>
</evidence>
<evidence type="ECO:0000313" key="2">
    <source>
        <dbReference type="EMBL" id="HIU37974.1"/>
    </source>
</evidence>
<dbReference type="EMBL" id="DVMY01000105">
    <property type="protein sequence ID" value="HIU37974.1"/>
    <property type="molecule type" value="Genomic_DNA"/>
</dbReference>
<proteinExistence type="predicted"/>
<organism evidence="2 3">
    <name type="scientific">Candidatus Aphodousia faecigallinarum</name>
    <dbReference type="NCBI Taxonomy" id="2840677"/>
    <lineage>
        <taxon>Bacteria</taxon>
        <taxon>Pseudomonadati</taxon>
        <taxon>Pseudomonadota</taxon>
        <taxon>Betaproteobacteria</taxon>
        <taxon>Burkholderiales</taxon>
        <taxon>Sutterellaceae</taxon>
        <taxon>Sutterellaceae incertae sedis</taxon>
        <taxon>Candidatus Aphodousia</taxon>
    </lineage>
</organism>